<accession>A0A7C5Z3F6</accession>
<dbReference type="SUPFAM" id="SSF50341">
    <property type="entry name" value="CheW-like"/>
    <property type="match status" value="1"/>
</dbReference>
<reference evidence="2" key="1">
    <citation type="journal article" date="2020" name="mSystems">
        <title>Genome- and Community-Level Interaction Insights into Carbon Utilization and Element Cycling Functions of Hydrothermarchaeota in Hydrothermal Sediment.</title>
        <authorList>
            <person name="Zhou Z."/>
            <person name="Liu Y."/>
            <person name="Xu W."/>
            <person name="Pan J."/>
            <person name="Luo Z.H."/>
            <person name="Li M."/>
        </authorList>
    </citation>
    <scope>NUCLEOTIDE SEQUENCE [LARGE SCALE GENOMIC DNA]</scope>
    <source>
        <strain evidence="2">SpSt-102</strain>
    </source>
</reference>
<evidence type="ECO:0000313" key="2">
    <source>
        <dbReference type="EMBL" id="HHS01315.1"/>
    </source>
</evidence>
<feature type="domain" description="CheW-like" evidence="1">
    <location>
        <begin position="1"/>
        <end position="139"/>
    </location>
</feature>
<evidence type="ECO:0000259" key="1">
    <source>
        <dbReference type="PROSITE" id="PS50851"/>
    </source>
</evidence>
<dbReference type="InterPro" id="IPR039315">
    <property type="entry name" value="CheW"/>
</dbReference>
<sequence length="151" mass="17092">MKQYVIFNVGDFSFGVDILEIVEIIKPSKIVKVPAMPQYVEGIIDVRGTSVPVYNLAKRLGIDSKAESQKIMIVELSKFQLGFLVDDVSEILKIEDDKIEKASENIRGIKRKFIDSVARVGDDMIIILDLKNVLTMEEENEISDMLTEKNQ</sequence>
<dbReference type="InterPro" id="IPR036061">
    <property type="entry name" value="CheW-like_dom_sf"/>
</dbReference>
<gene>
    <name evidence="2" type="ORF">ENL71_02095</name>
</gene>
<dbReference type="Pfam" id="PF01584">
    <property type="entry name" value="CheW"/>
    <property type="match status" value="1"/>
</dbReference>
<dbReference type="Gene3D" id="2.40.50.180">
    <property type="entry name" value="CheA-289, Domain 4"/>
    <property type="match status" value="1"/>
</dbReference>
<dbReference type="PROSITE" id="PS50851">
    <property type="entry name" value="CHEW"/>
    <property type="match status" value="1"/>
</dbReference>
<dbReference type="EMBL" id="DRUZ01000030">
    <property type="protein sequence ID" value="HHS01315.1"/>
    <property type="molecule type" value="Genomic_DNA"/>
</dbReference>
<dbReference type="InterPro" id="IPR002545">
    <property type="entry name" value="CheW-lke_dom"/>
</dbReference>
<proteinExistence type="predicted"/>
<dbReference type="GO" id="GO:0006935">
    <property type="term" value="P:chemotaxis"/>
    <property type="evidence" value="ECO:0007669"/>
    <property type="project" value="InterPro"/>
</dbReference>
<dbReference type="PANTHER" id="PTHR22617:SF23">
    <property type="entry name" value="CHEMOTAXIS PROTEIN CHEW"/>
    <property type="match status" value="1"/>
</dbReference>
<dbReference type="PANTHER" id="PTHR22617">
    <property type="entry name" value="CHEMOTAXIS SENSOR HISTIDINE KINASE-RELATED"/>
    <property type="match status" value="1"/>
</dbReference>
<name>A0A7C5Z3F6_9FIRM</name>
<organism evidence="2">
    <name type="scientific">Caldicellulosiruptor owensensis</name>
    <dbReference type="NCBI Taxonomy" id="55205"/>
    <lineage>
        <taxon>Bacteria</taxon>
        <taxon>Bacillati</taxon>
        <taxon>Bacillota</taxon>
        <taxon>Bacillota incertae sedis</taxon>
        <taxon>Caldicellulosiruptorales</taxon>
        <taxon>Caldicellulosiruptoraceae</taxon>
        <taxon>Caldicellulosiruptor</taxon>
    </lineage>
</organism>
<dbReference type="GO" id="GO:0005829">
    <property type="term" value="C:cytosol"/>
    <property type="evidence" value="ECO:0007669"/>
    <property type="project" value="TreeGrafter"/>
</dbReference>
<dbReference type="Gene3D" id="2.30.30.40">
    <property type="entry name" value="SH3 Domains"/>
    <property type="match status" value="1"/>
</dbReference>
<dbReference type="AlphaFoldDB" id="A0A7C5Z3F6"/>
<comment type="caution">
    <text evidence="2">The sequence shown here is derived from an EMBL/GenBank/DDBJ whole genome shotgun (WGS) entry which is preliminary data.</text>
</comment>
<dbReference type="SMART" id="SM00260">
    <property type="entry name" value="CheW"/>
    <property type="match status" value="1"/>
</dbReference>
<protein>
    <submittedName>
        <fullName evidence="2">Purine-binding chemotaxis protein CheW</fullName>
    </submittedName>
</protein>
<dbReference type="GO" id="GO:0007165">
    <property type="term" value="P:signal transduction"/>
    <property type="evidence" value="ECO:0007669"/>
    <property type="project" value="InterPro"/>
</dbReference>